<dbReference type="PANTHER" id="PTHR24367">
    <property type="entry name" value="LEUCINE-RICH REPEAT-CONTAINING PROTEIN"/>
    <property type="match status" value="1"/>
</dbReference>
<gene>
    <name evidence="6" type="ORF">BRAFLDRAFT_96309</name>
</gene>
<evidence type="ECO:0000313" key="6">
    <source>
        <dbReference type="EMBL" id="EEN66978.1"/>
    </source>
</evidence>
<evidence type="ECO:0000256" key="4">
    <source>
        <dbReference type="SAM" id="Phobius"/>
    </source>
</evidence>
<dbReference type="eggNOG" id="KOG4237">
    <property type="taxonomic scope" value="Eukaryota"/>
</dbReference>
<keyword evidence="4" id="KW-0812">Transmembrane</keyword>
<feature type="signal peptide" evidence="5">
    <location>
        <begin position="1"/>
        <end position="25"/>
    </location>
</feature>
<feature type="compositionally biased region" description="Polar residues" evidence="3">
    <location>
        <begin position="545"/>
        <end position="561"/>
    </location>
</feature>
<organism>
    <name type="scientific">Branchiostoma floridae</name>
    <name type="common">Florida lancelet</name>
    <name type="synonym">Amphioxus</name>
    <dbReference type="NCBI Taxonomy" id="7739"/>
    <lineage>
        <taxon>Eukaryota</taxon>
        <taxon>Metazoa</taxon>
        <taxon>Chordata</taxon>
        <taxon>Cephalochordata</taxon>
        <taxon>Leptocardii</taxon>
        <taxon>Amphioxiformes</taxon>
        <taxon>Branchiostomatidae</taxon>
        <taxon>Branchiostoma</taxon>
    </lineage>
</organism>
<dbReference type="InterPro" id="IPR032675">
    <property type="entry name" value="LRR_dom_sf"/>
</dbReference>
<evidence type="ECO:0000256" key="2">
    <source>
        <dbReference type="ARBA" id="ARBA00022737"/>
    </source>
</evidence>
<dbReference type="SUPFAM" id="SSF52058">
    <property type="entry name" value="L domain-like"/>
    <property type="match status" value="1"/>
</dbReference>
<feature type="chain" id="PRO_5002934934" description="LRRCT domain-containing protein" evidence="5">
    <location>
        <begin position="26"/>
        <end position="592"/>
    </location>
</feature>
<dbReference type="InterPro" id="IPR003591">
    <property type="entry name" value="Leu-rich_rpt_typical-subtyp"/>
</dbReference>
<dbReference type="SMART" id="SM00369">
    <property type="entry name" value="LRR_TYP"/>
    <property type="match status" value="4"/>
</dbReference>
<feature type="region of interest" description="Disordered" evidence="3">
    <location>
        <begin position="486"/>
        <end position="592"/>
    </location>
</feature>
<proteinExistence type="predicted"/>
<feature type="compositionally biased region" description="Acidic residues" evidence="3">
    <location>
        <begin position="570"/>
        <end position="581"/>
    </location>
</feature>
<keyword evidence="5" id="KW-0732">Signal</keyword>
<feature type="region of interest" description="Disordered" evidence="3">
    <location>
        <begin position="284"/>
        <end position="304"/>
    </location>
</feature>
<name>C3XYU3_BRAFL</name>
<evidence type="ECO:0000256" key="3">
    <source>
        <dbReference type="SAM" id="MobiDB-lite"/>
    </source>
</evidence>
<evidence type="ECO:0000256" key="1">
    <source>
        <dbReference type="ARBA" id="ARBA00022614"/>
    </source>
</evidence>
<feature type="compositionally biased region" description="Basic and acidic residues" evidence="3">
    <location>
        <begin position="582"/>
        <end position="592"/>
    </location>
</feature>
<feature type="compositionally biased region" description="Polar residues" evidence="3">
    <location>
        <begin position="498"/>
        <end position="508"/>
    </location>
</feature>
<dbReference type="InterPro" id="IPR051295">
    <property type="entry name" value="LGI_related"/>
</dbReference>
<dbReference type="Pfam" id="PF13855">
    <property type="entry name" value="LRR_8"/>
    <property type="match status" value="1"/>
</dbReference>
<dbReference type="AlphaFoldDB" id="C3XYU3"/>
<keyword evidence="4" id="KW-1133">Transmembrane helix</keyword>
<keyword evidence="2" id="KW-0677">Repeat</keyword>
<dbReference type="Gene3D" id="3.80.10.10">
    <property type="entry name" value="Ribonuclease Inhibitor"/>
    <property type="match status" value="2"/>
</dbReference>
<protein>
    <recommendedName>
        <fullName evidence="7">LRRCT domain-containing protein</fullName>
    </recommendedName>
</protein>
<feature type="transmembrane region" description="Helical" evidence="4">
    <location>
        <begin position="367"/>
        <end position="392"/>
    </location>
</feature>
<keyword evidence="1" id="KW-0433">Leucine-rich repeat</keyword>
<dbReference type="PANTHER" id="PTHR24367:SF318">
    <property type="entry name" value="LEUCINE-RICH GLIOMA-INACTIVATED PROTEIN 1-LIKE"/>
    <property type="match status" value="1"/>
</dbReference>
<dbReference type="PROSITE" id="PS51450">
    <property type="entry name" value="LRR"/>
    <property type="match status" value="2"/>
</dbReference>
<dbReference type="InParanoid" id="C3XYU3"/>
<accession>C3XYU3</accession>
<keyword evidence="4" id="KW-0472">Membrane</keyword>
<sequence length="592" mass="65507">MVGRKALVWLLLASNHLVLLVPEAAQRCPDDCFTRVAFSCRCPNPNGKGSPCSWVGHGGTYVFSVCLDAIPTDFPTETQSVMIEHLSSSTLLEQSFYHLRIGRLETLSIRQSNVSALQPRAFCGLQHLSHLYLPDNRISRLEADTFLGLVKLHVLILEKNRISTVSQHAFRGLPLLKHLRLSHNRLTSVPVGALLQPESLLAVDLQMNHITKIGRNVVRLTRHEHLTLQIGQNKLRCDKNLTWFVCSLSYLSFISHRGVLRCAFPPELSGTYISTMRKKFCQTTTERPQREIGPETFSEPSLTPTSRIMDSRSPQIFNNHPYNDVIPTEGYTEMPQTMPVTERTTQMDYVILLMEKLFINEDVHINYIIAMVSAVVVPLLLVLATASLLFILRLCCPARPEDNCAIQPYVVAYGEDLGSSDIQPYTVAHNEDPGPPLQSHAAATCFGSSATSGRNIPARDKTPEDNCTIQPYAVAYGEDPGLDIQPYAVAHNEDPGPQLQSRATASCTDDQEQGDNYKIQPYAVGYPDSPQAAGSSAEAQDSKSLENGSDEPTANVNQPIVQSEDRLLSTDDDIQPEYGDDEVGKGDDPTIQ</sequence>
<evidence type="ECO:0008006" key="7">
    <source>
        <dbReference type="Google" id="ProtNLM"/>
    </source>
</evidence>
<dbReference type="InterPro" id="IPR001611">
    <property type="entry name" value="Leu-rich_rpt"/>
</dbReference>
<reference evidence="6" key="1">
    <citation type="journal article" date="2008" name="Nature">
        <title>The amphioxus genome and the evolution of the chordate karyotype.</title>
        <authorList>
            <consortium name="US DOE Joint Genome Institute (JGI-PGF)"/>
            <person name="Putnam N.H."/>
            <person name="Butts T."/>
            <person name="Ferrier D.E.K."/>
            <person name="Furlong R.F."/>
            <person name="Hellsten U."/>
            <person name="Kawashima T."/>
            <person name="Robinson-Rechavi M."/>
            <person name="Shoguchi E."/>
            <person name="Terry A."/>
            <person name="Yu J.-K."/>
            <person name="Benito-Gutierrez E.L."/>
            <person name="Dubchak I."/>
            <person name="Garcia-Fernandez J."/>
            <person name="Gibson-Brown J.J."/>
            <person name="Grigoriev I.V."/>
            <person name="Horton A.C."/>
            <person name="de Jong P.J."/>
            <person name="Jurka J."/>
            <person name="Kapitonov V.V."/>
            <person name="Kohara Y."/>
            <person name="Kuroki Y."/>
            <person name="Lindquist E."/>
            <person name="Lucas S."/>
            <person name="Osoegawa K."/>
            <person name="Pennacchio L.A."/>
            <person name="Salamov A.A."/>
            <person name="Satou Y."/>
            <person name="Sauka-Spengler T."/>
            <person name="Schmutz J."/>
            <person name="Shin-I T."/>
            <person name="Toyoda A."/>
            <person name="Bronner-Fraser M."/>
            <person name="Fujiyama A."/>
            <person name="Holland L.Z."/>
            <person name="Holland P.W.H."/>
            <person name="Satoh N."/>
            <person name="Rokhsar D.S."/>
        </authorList>
    </citation>
    <scope>NUCLEOTIDE SEQUENCE [LARGE SCALE GENOMIC DNA]</scope>
    <source>
        <strain evidence="6">S238N-H82</strain>
        <tissue evidence="6">Testes</tissue>
    </source>
</reference>
<dbReference type="EMBL" id="GG666473">
    <property type="protein sequence ID" value="EEN66978.1"/>
    <property type="molecule type" value="Genomic_DNA"/>
</dbReference>
<evidence type="ECO:0000256" key="5">
    <source>
        <dbReference type="SAM" id="SignalP"/>
    </source>
</evidence>